<dbReference type="Pfam" id="PF11790">
    <property type="entry name" value="Glyco_hydro_cc"/>
    <property type="match status" value="1"/>
</dbReference>
<evidence type="ECO:0000259" key="2">
    <source>
        <dbReference type="Pfam" id="PF11790"/>
    </source>
</evidence>
<gene>
    <name evidence="3" type="ORF">P280DRAFT_526441</name>
</gene>
<feature type="signal peptide" evidence="1">
    <location>
        <begin position="1"/>
        <end position="18"/>
    </location>
</feature>
<name>A0A6A6RYB4_9PLEO</name>
<reference evidence="3" key="1">
    <citation type="journal article" date="2020" name="Stud. Mycol.">
        <title>101 Dothideomycetes genomes: a test case for predicting lifestyles and emergence of pathogens.</title>
        <authorList>
            <person name="Haridas S."/>
            <person name="Albert R."/>
            <person name="Binder M."/>
            <person name="Bloem J."/>
            <person name="Labutti K."/>
            <person name="Salamov A."/>
            <person name="Andreopoulos B."/>
            <person name="Baker S."/>
            <person name="Barry K."/>
            <person name="Bills G."/>
            <person name="Bluhm B."/>
            <person name="Cannon C."/>
            <person name="Castanera R."/>
            <person name="Culley D."/>
            <person name="Daum C."/>
            <person name="Ezra D."/>
            <person name="Gonzalez J."/>
            <person name="Henrissat B."/>
            <person name="Kuo A."/>
            <person name="Liang C."/>
            <person name="Lipzen A."/>
            <person name="Lutzoni F."/>
            <person name="Magnuson J."/>
            <person name="Mondo S."/>
            <person name="Nolan M."/>
            <person name="Ohm R."/>
            <person name="Pangilinan J."/>
            <person name="Park H.-J."/>
            <person name="Ramirez L."/>
            <person name="Alfaro M."/>
            <person name="Sun H."/>
            <person name="Tritt A."/>
            <person name="Yoshinaga Y."/>
            <person name="Zwiers L.-H."/>
            <person name="Turgeon B."/>
            <person name="Goodwin S."/>
            <person name="Spatafora J."/>
            <person name="Crous P."/>
            <person name="Grigoriev I."/>
        </authorList>
    </citation>
    <scope>NUCLEOTIDE SEQUENCE</scope>
    <source>
        <strain evidence="3">CBS 473.64</strain>
    </source>
</reference>
<accession>A0A6A6RYB4</accession>
<dbReference type="FunFam" id="3.20.20.80:FF:000207">
    <property type="entry name" value="Glycoside hydrolase family 128 protein"/>
    <property type="match status" value="1"/>
</dbReference>
<dbReference type="PANTHER" id="PTHR34154:SF3">
    <property type="entry name" value="ALKALI-SENSITIVE LINKAGE PROTEIN 1"/>
    <property type="match status" value="1"/>
</dbReference>
<dbReference type="PANTHER" id="PTHR34154">
    <property type="entry name" value="ALKALI-SENSITIVE LINKAGE PROTEIN 1"/>
    <property type="match status" value="1"/>
</dbReference>
<evidence type="ECO:0000313" key="3">
    <source>
        <dbReference type="EMBL" id="KAF2640195.1"/>
    </source>
</evidence>
<organism evidence="3 4">
    <name type="scientific">Massarina eburnea CBS 473.64</name>
    <dbReference type="NCBI Taxonomy" id="1395130"/>
    <lineage>
        <taxon>Eukaryota</taxon>
        <taxon>Fungi</taxon>
        <taxon>Dikarya</taxon>
        <taxon>Ascomycota</taxon>
        <taxon>Pezizomycotina</taxon>
        <taxon>Dothideomycetes</taxon>
        <taxon>Pleosporomycetidae</taxon>
        <taxon>Pleosporales</taxon>
        <taxon>Massarineae</taxon>
        <taxon>Massarinaceae</taxon>
        <taxon>Massarina</taxon>
    </lineage>
</organism>
<dbReference type="InterPro" id="IPR053183">
    <property type="entry name" value="ASL1"/>
</dbReference>
<protein>
    <recommendedName>
        <fullName evidence="2">Asl1-like glycosyl hydrolase catalytic domain-containing protein</fullName>
    </recommendedName>
</protein>
<keyword evidence="1" id="KW-0732">Signal</keyword>
<dbReference type="Gene3D" id="3.20.20.80">
    <property type="entry name" value="Glycosidases"/>
    <property type="match status" value="1"/>
</dbReference>
<feature type="chain" id="PRO_5025420323" description="Asl1-like glycosyl hydrolase catalytic domain-containing protein" evidence="1">
    <location>
        <begin position="19"/>
        <end position="296"/>
    </location>
</feature>
<dbReference type="InterPro" id="IPR024655">
    <property type="entry name" value="Asl1_glyco_hydro_catalytic"/>
</dbReference>
<dbReference type="InterPro" id="IPR017853">
    <property type="entry name" value="GH"/>
</dbReference>
<dbReference type="OrthoDB" id="43654at2759"/>
<dbReference type="GO" id="GO:0071966">
    <property type="term" value="P:fungal-type cell wall polysaccharide metabolic process"/>
    <property type="evidence" value="ECO:0007669"/>
    <property type="project" value="TreeGrafter"/>
</dbReference>
<evidence type="ECO:0000313" key="4">
    <source>
        <dbReference type="Proteomes" id="UP000799753"/>
    </source>
</evidence>
<dbReference type="GO" id="GO:0009277">
    <property type="term" value="C:fungal-type cell wall"/>
    <property type="evidence" value="ECO:0007669"/>
    <property type="project" value="TreeGrafter"/>
</dbReference>
<sequence>MLYITIAATATLLPLTTAATYPTSPKRGLCYVPSDKTPNDDTIWTTTPGSNLTWYYNYKSSPSPAFTNTTHLQFVPMFWGTSDSDQGTPFLDSVKAQIAAGAPIRYVMGFNEPDGTHATGGSNVPADLAAAAWKKQMEPLRELGVMLGAPAVTGGAEGFAWLENWLRACDGGCHPDFLPVHWYGSFEGFASHLGQVVEAFPHLPVWVTEWGFAGQGLVGSQGFFNESVALLDRWGNITHYAYFGAFRSDVSNVGPNAAMLTEHGKLTDIGSWYLGGAATNNGGSVGWIWFVGWWYW</sequence>
<dbReference type="EMBL" id="MU006785">
    <property type="protein sequence ID" value="KAF2640195.1"/>
    <property type="molecule type" value="Genomic_DNA"/>
</dbReference>
<keyword evidence="4" id="KW-1185">Reference proteome</keyword>
<dbReference type="AlphaFoldDB" id="A0A6A6RYB4"/>
<feature type="domain" description="Asl1-like glycosyl hydrolase catalytic" evidence="2">
    <location>
        <begin position="28"/>
        <end position="273"/>
    </location>
</feature>
<dbReference type="Proteomes" id="UP000799753">
    <property type="component" value="Unassembled WGS sequence"/>
</dbReference>
<dbReference type="SUPFAM" id="SSF51445">
    <property type="entry name" value="(Trans)glycosidases"/>
    <property type="match status" value="1"/>
</dbReference>
<evidence type="ECO:0000256" key="1">
    <source>
        <dbReference type="SAM" id="SignalP"/>
    </source>
</evidence>
<proteinExistence type="predicted"/>